<dbReference type="InterPro" id="IPR001387">
    <property type="entry name" value="Cro/C1-type_HTH"/>
</dbReference>
<accession>A0A1H2YF92</accession>
<evidence type="ECO:0000259" key="1">
    <source>
        <dbReference type="PROSITE" id="PS50943"/>
    </source>
</evidence>
<dbReference type="SMART" id="SM00530">
    <property type="entry name" value="HTH_XRE"/>
    <property type="match status" value="1"/>
</dbReference>
<organism evidence="2 3">
    <name type="scientific">Saccharopolyspora shandongensis</name>
    <dbReference type="NCBI Taxonomy" id="418495"/>
    <lineage>
        <taxon>Bacteria</taxon>
        <taxon>Bacillati</taxon>
        <taxon>Actinomycetota</taxon>
        <taxon>Actinomycetes</taxon>
        <taxon>Pseudonocardiales</taxon>
        <taxon>Pseudonocardiaceae</taxon>
        <taxon>Saccharopolyspora</taxon>
    </lineage>
</organism>
<dbReference type="OrthoDB" id="2991476at2"/>
<dbReference type="EMBL" id="FNOK01000007">
    <property type="protein sequence ID" value="SDX03304.1"/>
    <property type="molecule type" value="Genomic_DNA"/>
</dbReference>
<evidence type="ECO:0000313" key="3">
    <source>
        <dbReference type="Proteomes" id="UP000199529"/>
    </source>
</evidence>
<dbReference type="STRING" id="418495.SAMN05216215_10073"/>
<dbReference type="Pfam" id="PF13560">
    <property type="entry name" value="HTH_31"/>
    <property type="match status" value="1"/>
</dbReference>
<protein>
    <submittedName>
        <fullName evidence="2">Helix-turn-helix domain-containing protein</fullName>
    </submittedName>
</protein>
<dbReference type="PROSITE" id="PS50943">
    <property type="entry name" value="HTH_CROC1"/>
    <property type="match status" value="1"/>
</dbReference>
<dbReference type="SUPFAM" id="SSF47413">
    <property type="entry name" value="lambda repressor-like DNA-binding domains"/>
    <property type="match status" value="1"/>
</dbReference>
<keyword evidence="3" id="KW-1185">Reference proteome</keyword>
<dbReference type="GO" id="GO:0003677">
    <property type="term" value="F:DNA binding"/>
    <property type="evidence" value="ECO:0007669"/>
    <property type="project" value="InterPro"/>
</dbReference>
<proteinExistence type="predicted"/>
<dbReference type="RefSeq" id="WP_093263779.1">
    <property type="nucleotide sequence ID" value="NZ_FNOK01000007.1"/>
</dbReference>
<dbReference type="Gene3D" id="1.10.260.40">
    <property type="entry name" value="lambda repressor-like DNA-binding domains"/>
    <property type="match status" value="1"/>
</dbReference>
<dbReference type="CDD" id="cd00093">
    <property type="entry name" value="HTH_XRE"/>
    <property type="match status" value="1"/>
</dbReference>
<dbReference type="InterPro" id="IPR010982">
    <property type="entry name" value="Lambda_DNA-bd_dom_sf"/>
</dbReference>
<dbReference type="InterPro" id="IPR043917">
    <property type="entry name" value="DUF5753"/>
</dbReference>
<evidence type="ECO:0000313" key="2">
    <source>
        <dbReference type="EMBL" id="SDX03304.1"/>
    </source>
</evidence>
<reference evidence="3" key="1">
    <citation type="submission" date="2016-10" db="EMBL/GenBank/DDBJ databases">
        <authorList>
            <person name="Varghese N."/>
            <person name="Submissions S."/>
        </authorList>
    </citation>
    <scope>NUCLEOTIDE SEQUENCE [LARGE SCALE GENOMIC DNA]</scope>
    <source>
        <strain evidence="3">CGMCC 4.3530</strain>
    </source>
</reference>
<gene>
    <name evidence="2" type="ORF">SAMN05216215_10073</name>
</gene>
<dbReference type="AlphaFoldDB" id="A0A1H2YF92"/>
<name>A0A1H2YF92_9PSEU</name>
<feature type="domain" description="HTH cro/C1-type" evidence="1">
    <location>
        <begin position="18"/>
        <end position="75"/>
    </location>
</feature>
<sequence length="281" mass="30875">MAGTNEYTPKARILGAELRECRKQTGLTVRDLANRVGTSHVTISRYETGTRTPQPEDVARILGTLGVTGTRYDEIVEFARTAGNKNTFARSSSSTHKHLVELAEFERTASNIVDVAPNLLPGLLQTADYARQIMHGLPAEEREIRVGLRMSRRDVLFAKAAPKLAVLVSEHALRQPLGGAETMSEQLRHVLRMAAIDNVIVRVIPDGLTRYTPAQDGAFVLYEFAKAPPIVHLEHFRAPAFLFDAKDVAAYRDAVAELRNLALSSSDSSDLIATIAEEMEG</sequence>
<dbReference type="Proteomes" id="UP000199529">
    <property type="component" value="Unassembled WGS sequence"/>
</dbReference>
<dbReference type="Pfam" id="PF19054">
    <property type="entry name" value="DUF5753"/>
    <property type="match status" value="1"/>
</dbReference>